<keyword evidence="5 13" id="KW-0349">Heme</keyword>
<dbReference type="PRINTS" id="PR00385">
    <property type="entry name" value="P450"/>
</dbReference>
<dbReference type="InterPro" id="IPR036396">
    <property type="entry name" value="Cyt_P450_sf"/>
</dbReference>
<evidence type="ECO:0000256" key="9">
    <source>
        <dbReference type="ARBA" id="ARBA00023002"/>
    </source>
</evidence>
<dbReference type="EMBL" id="GEZM01061863">
    <property type="protein sequence ID" value="JAV70278.1"/>
    <property type="molecule type" value="Transcribed_RNA"/>
</dbReference>
<evidence type="ECO:0000256" key="1">
    <source>
        <dbReference type="ARBA" id="ARBA00001971"/>
    </source>
</evidence>
<dbReference type="GO" id="GO:0005789">
    <property type="term" value="C:endoplasmic reticulum membrane"/>
    <property type="evidence" value="ECO:0007669"/>
    <property type="project" value="UniProtKB-SubCell"/>
</dbReference>
<evidence type="ECO:0008006" key="16">
    <source>
        <dbReference type="Google" id="ProtNLM"/>
    </source>
</evidence>
<accession>A0A1Y1LBK3</accession>
<evidence type="ECO:0000256" key="8">
    <source>
        <dbReference type="ARBA" id="ARBA00022848"/>
    </source>
</evidence>
<comment type="subcellular location">
    <subcellularLocation>
        <location evidence="3">Endoplasmic reticulum membrane</location>
        <topology evidence="3">Peripheral membrane protein</topology>
    </subcellularLocation>
    <subcellularLocation>
        <location evidence="2">Microsome membrane</location>
        <topology evidence="2">Peripheral membrane protein</topology>
    </subcellularLocation>
</comment>
<evidence type="ECO:0000256" key="14">
    <source>
        <dbReference type="SAM" id="Phobius"/>
    </source>
</evidence>
<name>A0A1Y1LBK3_PHOPY</name>
<keyword evidence="9" id="KW-0560">Oxidoreductase</keyword>
<evidence type="ECO:0000313" key="15">
    <source>
        <dbReference type="EMBL" id="JAV70278.1"/>
    </source>
</evidence>
<dbReference type="InterPro" id="IPR002401">
    <property type="entry name" value="Cyt_P450_E_grp-I"/>
</dbReference>
<protein>
    <recommendedName>
        <fullName evidence="16">Cytochrome P450</fullName>
    </recommendedName>
</protein>
<reference evidence="15" key="1">
    <citation type="journal article" date="2016" name="Sci. Rep.">
        <title>Molecular characterization of firefly nuptial gifts: a multi-omics approach sheds light on postcopulatory sexual selection.</title>
        <authorList>
            <person name="Al-Wathiqui N."/>
            <person name="Fallon T.R."/>
            <person name="South A."/>
            <person name="Weng J.K."/>
            <person name="Lewis S.M."/>
        </authorList>
    </citation>
    <scope>NUCLEOTIDE SEQUENCE</scope>
</reference>
<dbReference type="InterPro" id="IPR050476">
    <property type="entry name" value="Insect_CytP450_Detox"/>
</dbReference>
<sequence>MDVSLGIISVALALITLIAIWINSCHTYWAKRGVETLHTTPLIGNTQNIWLLKEPMMLNLKRTYDHFKAKGKKYAGYYFLMKPIFVPIDLDLIKTIGIHDFNHFTDHIGCLDEKGDPLSTHLFNQKGDRWKFLRPKVSATFTSGKLKGMFDGMLSYSEQLADLICKMADRTKAIDIEHISLLYTSDIIIYNIFGVKSRMIMGEEFEFERCLKKLHGADFRNALHKLLLLTCPDLYAALKMRTFDKRMTNFFMNFVKQHLEQRSKSNLKQKDFVQLLLECGSTSNGESERPLSLEEICGQYLVYFFAGTDTVARAISFTLFELSLNKDLQEKARDEIKSVRKNFNGELCYEGVLKMKYLANCITETLRKHPPAMITTRVCTKKYKIPDTDVTIEKGTYVLIPIYAIHMDPEYFPNPEIYDPDRFSDGTKTNPNSFAYMPAGVGPRMCLGFKFGVLEASIVLSLLLSRFKFSVHPDTKMPLKYDAWAFSPHPSPPIKLVAERIDKL</sequence>
<dbReference type="Pfam" id="PF00067">
    <property type="entry name" value="p450"/>
    <property type="match status" value="1"/>
</dbReference>
<evidence type="ECO:0000256" key="7">
    <source>
        <dbReference type="ARBA" id="ARBA00022824"/>
    </source>
</evidence>
<comment type="similarity">
    <text evidence="4">Belongs to the cytochrome P450 family.</text>
</comment>
<feature type="transmembrane region" description="Helical" evidence="14">
    <location>
        <begin position="6"/>
        <end position="22"/>
    </location>
</feature>
<dbReference type="GO" id="GO:0005506">
    <property type="term" value="F:iron ion binding"/>
    <property type="evidence" value="ECO:0007669"/>
    <property type="project" value="InterPro"/>
</dbReference>
<keyword evidence="8" id="KW-0492">Microsome</keyword>
<evidence type="ECO:0000256" key="5">
    <source>
        <dbReference type="ARBA" id="ARBA00022617"/>
    </source>
</evidence>
<keyword evidence="6 13" id="KW-0479">Metal-binding</keyword>
<keyword evidence="10 13" id="KW-0408">Iron</keyword>
<keyword evidence="7" id="KW-0256">Endoplasmic reticulum</keyword>
<dbReference type="FunFam" id="1.10.630.10:FF:000042">
    <property type="entry name" value="Cytochrome P450"/>
    <property type="match status" value="1"/>
</dbReference>
<organism evidence="15">
    <name type="scientific">Photinus pyralis</name>
    <name type="common">Common eastern firefly</name>
    <name type="synonym">Lampyris pyralis</name>
    <dbReference type="NCBI Taxonomy" id="7054"/>
    <lineage>
        <taxon>Eukaryota</taxon>
        <taxon>Metazoa</taxon>
        <taxon>Ecdysozoa</taxon>
        <taxon>Arthropoda</taxon>
        <taxon>Hexapoda</taxon>
        <taxon>Insecta</taxon>
        <taxon>Pterygota</taxon>
        <taxon>Neoptera</taxon>
        <taxon>Endopterygota</taxon>
        <taxon>Coleoptera</taxon>
        <taxon>Polyphaga</taxon>
        <taxon>Elateriformia</taxon>
        <taxon>Elateroidea</taxon>
        <taxon>Lampyridae</taxon>
        <taxon>Lampyrinae</taxon>
        <taxon>Photinus</taxon>
    </lineage>
</organism>
<evidence type="ECO:0000256" key="12">
    <source>
        <dbReference type="ARBA" id="ARBA00023136"/>
    </source>
</evidence>
<dbReference type="PANTHER" id="PTHR24292">
    <property type="entry name" value="CYTOCHROME P450"/>
    <property type="match status" value="1"/>
</dbReference>
<dbReference type="AlphaFoldDB" id="A0A1Y1LBK3"/>
<feature type="binding site" description="axial binding residue" evidence="13">
    <location>
        <position position="446"/>
    </location>
    <ligand>
        <name>heme</name>
        <dbReference type="ChEBI" id="CHEBI:30413"/>
    </ligand>
    <ligandPart>
        <name>Fe</name>
        <dbReference type="ChEBI" id="CHEBI:18248"/>
    </ligandPart>
</feature>
<evidence type="ECO:0000256" key="13">
    <source>
        <dbReference type="PIRSR" id="PIRSR602401-1"/>
    </source>
</evidence>
<dbReference type="InterPro" id="IPR001128">
    <property type="entry name" value="Cyt_P450"/>
</dbReference>
<dbReference type="GO" id="GO:0004497">
    <property type="term" value="F:monooxygenase activity"/>
    <property type="evidence" value="ECO:0007669"/>
    <property type="project" value="UniProtKB-KW"/>
</dbReference>
<dbReference type="SUPFAM" id="SSF48264">
    <property type="entry name" value="Cytochrome P450"/>
    <property type="match status" value="1"/>
</dbReference>
<dbReference type="PANTHER" id="PTHR24292:SF103">
    <property type="entry name" value="CYTOCHROME P450 6BS1"/>
    <property type="match status" value="1"/>
</dbReference>
<evidence type="ECO:0000256" key="3">
    <source>
        <dbReference type="ARBA" id="ARBA00004406"/>
    </source>
</evidence>
<dbReference type="Gene3D" id="1.10.630.10">
    <property type="entry name" value="Cytochrome P450"/>
    <property type="match status" value="1"/>
</dbReference>
<proteinExistence type="inferred from homology"/>
<evidence type="ECO:0000256" key="6">
    <source>
        <dbReference type="ARBA" id="ARBA00022723"/>
    </source>
</evidence>
<dbReference type="GO" id="GO:0016705">
    <property type="term" value="F:oxidoreductase activity, acting on paired donors, with incorporation or reduction of molecular oxygen"/>
    <property type="evidence" value="ECO:0007669"/>
    <property type="project" value="InterPro"/>
</dbReference>
<dbReference type="GO" id="GO:0020037">
    <property type="term" value="F:heme binding"/>
    <property type="evidence" value="ECO:0007669"/>
    <property type="project" value="InterPro"/>
</dbReference>
<keyword evidence="14" id="KW-1133">Transmembrane helix</keyword>
<evidence type="ECO:0000256" key="2">
    <source>
        <dbReference type="ARBA" id="ARBA00004174"/>
    </source>
</evidence>
<keyword evidence="14" id="KW-0812">Transmembrane</keyword>
<dbReference type="PRINTS" id="PR00463">
    <property type="entry name" value="EP450I"/>
</dbReference>
<keyword evidence="11" id="KW-0503">Monooxygenase</keyword>
<evidence type="ECO:0000256" key="11">
    <source>
        <dbReference type="ARBA" id="ARBA00023033"/>
    </source>
</evidence>
<keyword evidence="12 14" id="KW-0472">Membrane</keyword>
<evidence type="ECO:0000256" key="10">
    <source>
        <dbReference type="ARBA" id="ARBA00023004"/>
    </source>
</evidence>
<dbReference type="CDD" id="cd11056">
    <property type="entry name" value="CYP6-like"/>
    <property type="match status" value="1"/>
</dbReference>
<evidence type="ECO:0000256" key="4">
    <source>
        <dbReference type="ARBA" id="ARBA00010617"/>
    </source>
</evidence>
<comment type="cofactor">
    <cofactor evidence="1 13">
        <name>heme</name>
        <dbReference type="ChEBI" id="CHEBI:30413"/>
    </cofactor>
</comment>